<dbReference type="InterPro" id="IPR029058">
    <property type="entry name" value="AB_hydrolase_fold"/>
</dbReference>
<evidence type="ECO:0000259" key="3">
    <source>
        <dbReference type="Pfam" id="PF00561"/>
    </source>
</evidence>
<evidence type="ECO:0000256" key="1">
    <source>
        <dbReference type="ARBA" id="ARBA00022679"/>
    </source>
</evidence>
<feature type="active site" evidence="2">
    <location>
        <position position="322"/>
    </location>
</feature>
<keyword evidence="5" id="KW-1185">Reference proteome</keyword>
<feature type="domain" description="AB hydrolase-1" evidence="3">
    <location>
        <begin position="64"/>
        <end position="329"/>
    </location>
</feature>
<proteinExistence type="predicted"/>
<dbReference type="PANTHER" id="PTHR32268:SF11">
    <property type="entry name" value="HOMOSERINE O-ACETYLTRANSFERASE"/>
    <property type="match status" value="1"/>
</dbReference>
<dbReference type="PIRSF" id="PIRSF000443">
    <property type="entry name" value="Homoser_Ac_trans"/>
    <property type="match status" value="1"/>
</dbReference>
<feature type="active site" description="Nucleophile" evidence="2">
    <location>
        <position position="150"/>
    </location>
</feature>
<gene>
    <name evidence="4" type="ORF">OD750_002060</name>
</gene>
<sequence length="342" mass="35835">MSLNAAAAFAPADDTVCAFDAVTACAPPQTSIRGDVAVRIVPKYGRAPVVANVRYLWHGADGAPTVIVQGGISASRNVCANGEVAGWWDDIVGVGRALDLSRFRVLSIEYLAAGDLGAPDAVSSEDQADAIAGVLDALGIDCAHAFVGASYGAMVGLALATRHPPRIGRLVAISGAHRAHPLATALRAIQREIIRGGVAAGAIEPALALARQLAMTTYRGADEFAERFDGEAQLRDGRFHFPVEDYLVAAGRKFVARFDAQRYLSLSESIDLHRVDPAALVVPATILAVTSDRLVPTDDLRALAAASAAPAELHEIDSRYGHDAFLKEPGRVGALVARALCC</sequence>
<dbReference type="Proteomes" id="UP001139971">
    <property type="component" value="Unassembled WGS sequence"/>
</dbReference>
<dbReference type="AlphaFoldDB" id="A0A9X3YHX6"/>
<evidence type="ECO:0000313" key="5">
    <source>
        <dbReference type="Proteomes" id="UP001139971"/>
    </source>
</evidence>
<dbReference type="PANTHER" id="PTHR32268">
    <property type="entry name" value="HOMOSERINE O-ACETYLTRANSFERASE"/>
    <property type="match status" value="1"/>
</dbReference>
<dbReference type="EMBL" id="JAOVZO020000001">
    <property type="protein sequence ID" value="MDC8011326.1"/>
    <property type="molecule type" value="Genomic_DNA"/>
</dbReference>
<dbReference type="SUPFAM" id="SSF53474">
    <property type="entry name" value="alpha/beta-Hydrolases"/>
    <property type="match status" value="1"/>
</dbReference>
<protein>
    <submittedName>
        <fullName evidence="4">Homoserine O-succinyltransferase</fullName>
        <ecNumber evidence="4">2.3.1.46</ecNumber>
    </submittedName>
</protein>
<dbReference type="InterPro" id="IPR008220">
    <property type="entry name" value="HAT_MetX-like"/>
</dbReference>
<keyword evidence="1 4" id="KW-0808">Transferase</keyword>
<name>A0A9X3YHX6_9GAMM</name>
<dbReference type="RefSeq" id="WP_263543653.1">
    <property type="nucleotide sequence ID" value="NZ_JAOVZO020000001.1"/>
</dbReference>
<dbReference type="GO" id="GO:0008899">
    <property type="term" value="F:homoserine O-succinyltransferase activity"/>
    <property type="evidence" value="ECO:0007669"/>
    <property type="project" value="UniProtKB-EC"/>
</dbReference>
<dbReference type="InterPro" id="IPR000073">
    <property type="entry name" value="AB_hydrolase_1"/>
</dbReference>
<dbReference type="NCBIfam" id="NF006449">
    <property type="entry name" value="PRK08775.1"/>
    <property type="match status" value="1"/>
</dbReference>
<dbReference type="Pfam" id="PF00561">
    <property type="entry name" value="Abhydrolase_1"/>
    <property type="match status" value="1"/>
</dbReference>
<accession>A0A9X3YHX6</accession>
<dbReference type="GO" id="GO:0004414">
    <property type="term" value="F:homoserine O-acetyltransferase activity"/>
    <property type="evidence" value="ECO:0007669"/>
    <property type="project" value="TreeGrafter"/>
</dbReference>
<feature type="active site" evidence="2">
    <location>
        <position position="292"/>
    </location>
</feature>
<evidence type="ECO:0000313" key="4">
    <source>
        <dbReference type="EMBL" id="MDC8011326.1"/>
    </source>
</evidence>
<organism evidence="4 5">
    <name type="scientific">Tahibacter soli</name>
    <dbReference type="NCBI Taxonomy" id="2983605"/>
    <lineage>
        <taxon>Bacteria</taxon>
        <taxon>Pseudomonadati</taxon>
        <taxon>Pseudomonadota</taxon>
        <taxon>Gammaproteobacteria</taxon>
        <taxon>Lysobacterales</taxon>
        <taxon>Rhodanobacteraceae</taxon>
        <taxon>Tahibacter</taxon>
    </lineage>
</organism>
<dbReference type="GO" id="GO:0009092">
    <property type="term" value="P:homoserine metabolic process"/>
    <property type="evidence" value="ECO:0007669"/>
    <property type="project" value="TreeGrafter"/>
</dbReference>
<comment type="caution">
    <text evidence="4">The sequence shown here is derived from an EMBL/GenBank/DDBJ whole genome shotgun (WGS) entry which is preliminary data.</text>
</comment>
<dbReference type="GO" id="GO:0009086">
    <property type="term" value="P:methionine biosynthetic process"/>
    <property type="evidence" value="ECO:0007669"/>
    <property type="project" value="TreeGrafter"/>
</dbReference>
<dbReference type="Gene3D" id="3.40.50.1820">
    <property type="entry name" value="alpha/beta hydrolase"/>
    <property type="match status" value="1"/>
</dbReference>
<reference evidence="4" key="1">
    <citation type="submission" date="2023-02" db="EMBL/GenBank/DDBJ databases">
        <title>Tahibacter soli sp. nov. isolated from soil.</title>
        <authorList>
            <person name="Baek J.H."/>
            <person name="Lee J.K."/>
            <person name="Choi D.G."/>
            <person name="Jeon C.O."/>
        </authorList>
    </citation>
    <scope>NUCLEOTIDE SEQUENCE</scope>
    <source>
        <strain evidence="4">BL</strain>
    </source>
</reference>
<evidence type="ECO:0000256" key="2">
    <source>
        <dbReference type="PIRSR" id="PIRSR000443-1"/>
    </source>
</evidence>
<dbReference type="EC" id="2.3.1.46" evidence="4"/>
<keyword evidence="4" id="KW-0012">Acyltransferase</keyword>